<dbReference type="EMBL" id="OZ023705">
    <property type="protein sequence ID" value="CAK9874367.1"/>
    <property type="molecule type" value="Genomic_DNA"/>
</dbReference>
<evidence type="ECO:0000313" key="3">
    <source>
        <dbReference type="Proteomes" id="UP001497522"/>
    </source>
</evidence>
<accession>A0ABP1BGZ0</accession>
<organism evidence="2 3">
    <name type="scientific">Sphagnum jensenii</name>
    <dbReference type="NCBI Taxonomy" id="128206"/>
    <lineage>
        <taxon>Eukaryota</taxon>
        <taxon>Viridiplantae</taxon>
        <taxon>Streptophyta</taxon>
        <taxon>Embryophyta</taxon>
        <taxon>Bryophyta</taxon>
        <taxon>Sphagnophytina</taxon>
        <taxon>Sphagnopsida</taxon>
        <taxon>Sphagnales</taxon>
        <taxon>Sphagnaceae</taxon>
        <taxon>Sphagnum</taxon>
    </lineage>
</organism>
<sequence>MWRSTMPSTLSSGLDDGGGTVQKERERTRDKDASDEDKMRWAMLFLTLIAIPDSTTLPDRISSRRRRRLRRNLLLEMAAAKGQQQRLKNFFAVVATGLQIYVLKELVF</sequence>
<keyword evidence="3" id="KW-1185">Reference proteome</keyword>
<feature type="region of interest" description="Disordered" evidence="1">
    <location>
        <begin position="1"/>
        <end position="35"/>
    </location>
</feature>
<reference evidence="2" key="1">
    <citation type="submission" date="2024-03" db="EMBL/GenBank/DDBJ databases">
        <authorList>
            <consortium name="ELIXIR-Norway"/>
            <consortium name="Elixir Norway"/>
        </authorList>
    </citation>
    <scope>NUCLEOTIDE SEQUENCE</scope>
</reference>
<evidence type="ECO:0000256" key="1">
    <source>
        <dbReference type="SAM" id="MobiDB-lite"/>
    </source>
</evidence>
<evidence type="ECO:0000313" key="2">
    <source>
        <dbReference type="EMBL" id="CAK9874367.1"/>
    </source>
</evidence>
<feature type="compositionally biased region" description="Basic and acidic residues" evidence="1">
    <location>
        <begin position="22"/>
        <end position="35"/>
    </location>
</feature>
<gene>
    <name evidence="2" type="ORF">CSSPJE1EN2_LOCUS16789</name>
</gene>
<protein>
    <submittedName>
        <fullName evidence="2">Uncharacterized protein</fullName>
    </submittedName>
</protein>
<dbReference type="Proteomes" id="UP001497522">
    <property type="component" value="Chromosome 4"/>
</dbReference>
<proteinExistence type="predicted"/>
<name>A0ABP1BGZ0_9BRYO</name>